<organism evidence="2 3">
    <name type="scientific">Popillia japonica</name>
    <name type="common">Japanese beetle</name>
    <dbReference type="NCBI Taxonomy" id="7064"/>
    <lineage>
        <taxon>Eukaryota</taxon>
        <taxon>Metazoa</taxon>
        <taxon>Ecdysozoa</taxon>
        <taxon>Arthropoda</taxon>
        <taxon>Hexapoda</taxon>
        <taxon>Insecta</taxon>
        <taxon>Pterygota</taxon>
        <taxon>Neoptera</taxon>
        <taxon>Endopterygota</taxon>
        <taxon>Coleoptera</taxon>
        <taxon>Polyphaga</taxon>
        <taxon>Scarabaeiformia</taxon>
        <taxon>Scarabaeidae</taxon>
        <taxon>Rutelinae</taxon>
        <taxon>Popillia</taxon>
    </lineage>
</organism>
<dbReference type="EMBL" id="JASPKY010000296">
    <property type="protein sequence ID" value="KAK9710244.1"/>
    <property type="molecule type" value="Genomic_DNA"/>
</dbReference>
<feature type="region of interest" description="Disordered" evidence="1">
    <location>
        <begin position="23"/>
        <end position="90"/>
    </location>
</feature>
<name>A0AAW1K031_POPJA</name>
<dbReference type="Proteomes" id="UP001458880">
    <property type="component" value="Unassembled WGS sequence"/>
</dbReference>
<dbReference type="AlphaFoldDB" id="A0AAW1K031"/>
<feature type="compositionally biased region" description="Polar residues" evidence="1">
    <location>
        <begin position="76"/>
        <end position="90"/>
    </location>
</feature>
<reference evidence="2 3" key="1">
    <citation type="journal article" date="2024" name="BMC Genomics">
        <title>De novo assembly and annotation of Popillia japonica's genome with initial clues to its potential as an invasive pest.</title>
        <authorList>
            <person name="Cucini C."/>
            <person name="Boschi S."/>
            <person name="Funari R."/>
            <person name="Cardaioli E."/>
            <person name="Iannotti N."/>
            <person name="Marturano G."/>
            <person name="Paoli F."/>
            <person name="Bruttini M."/>
            <person name="Carapelli A."/>
            <person name="Frati F."/>
            <person name="Nardi F."/>
        </authorList>
    </citation>
    <scope>NUCLEOTIDE SEQUENCE [LARGE SCALE GENOMIC DNA]</scope>
    <source>
        <strain evidence="2">DMR45628</strain>
    </source>
</reference>
<accession>A0AAW1K031</accession>
<sequence>MSAAKRIRVGDIDDATTNILAEWMNESSDDDEEIAAGSEFEEEIDSLNESDHNSDTDQEGDEETAVCQENEYYTGKDNSTKWSKQKPSSE</sequence>
<gene>
    <name evidence="2" type="ORF">QE152_g26123</name>
</gene>
<evidence type="ECO:0000256" key="1">
    <source>
        <dbReference type="SAM" id="MobiDB-lite"/>
    </source>
</evidence>
<protein>
    <submittedName>
        <fullName evidence="2">Uncharacterized protein</fullName>
    </submittedName>
</protein>
<comment type="caution">
    <text evidence="2">The sequence shown here is derived from an EMBL/GenBank/DDBJ whole genome shotgun (WGS) entry which is preliminary data.</text>
</comment>
<evidence type="ECO:0000313" key="2">
    <source>
        <dbReference type="EMBL" id="KAK9710244.1"/>
    </source>
</evidence>
<keyword evidence="3" id="KW-1185">Reference proteome</keyword>
<feature type="compositionally biased region" description="Acidic residues" evidence="1">
    <location>
        <begin position="27"/>
        <end position="48"/>
    </location>
</feature>
<evidence type="ECO:0000313" key="3">
    <source>
        <dbReference type="Proteomes" id="UP001458880"/>
    </source>
</evidence>
<proteinExistence type="predicted"/>